<dbReference type="Proteomes" id="UP001285441">
    <property type="component" value="Unassembled WGS sequence"/>
</dbReference>
<evidence type="ECO:0000313" key="4">
    <source>
        <dbReference type="Proteomes" id="UP001285441"/>
    </source>
</evidence>
<name>A0AAE0NH48_9PEZI</name>
<evidence type="ECO:0000256" key="1">
    <source>
        <dbReference type="SAM" id="MobiDB-lite"/>
    </source>
</evidence>
<comment type="caution">
    <text evidence="3">The sequence shown here is derived from an EMBL/GenBank/DDBJ whole genome shotgun (WGS) entry which is preliminary data.</text>
</comment>
<sequence>MQYRKNRDKKIGKTTKMVKLVHANAVVICFVLVVCWNSSTSVSTSVSIIYSSIHLSHESPRTPPPRFPNYSLLKVRKKFSSDSPSPFTALYISSSILGRQAPLPSPKPQQQVNKFIRERERERGRERFKGSKGTRKNSAFFVSPLHRGRSHARTTSQPVQSVRHSSSQNKVKSKIE</sequence>
<dbReference type="EMBL" id="JAULSW010000005">
    <property type="protein sequence ID" value="KAK3381453.1"/>
    <property type="molecule type" value="Genomic_DNA"/>
</dbReference>
<keyword evidence="2" id="KW-1133">Transmembrane helix</keyword>
<feature type="region of interest" description="Disordered" evidence="1">
    <location>
        <begin position="121"/>
        <end position="176"/>
    </location>
</feature>
<dbReference type="AlphaFoldDB" id="A0AAE0NH48"/>
<evidence type="ECO:0000256" key="2">
    <source>
        <dbReference type="SAM" id="Phobius"/>
    </source>
</evidence>
<evidence type="ECO:0008006" key="5">
    <source>
        <dbReference type="Google" id="ProtNLM"/>
    </source>
</evidence>
<proteinExistence type="predicted"/>
<keyword evidence="2" id="KW-0812">Transmembrane</keyword>
<organism evidence="3 4">
    <name type="scientific">Podospora didyma</name>
    <dbReference type="NCBI Taxonomy" id="330526"/>
    <lineage>
        <taxon>Eukaryota</taxon>
        <taxon>Fungi</taxon>
        <taxon>Dikarya</taxon>
        <taxon>Ascomycota</taxon>
        <taxon>Pezizomycotina</taxon>
        <taxon>Sordariomycetes</taxon>
        <taxon>Sordariomycetidae</taxon>
        <taxon>Sordariales</taxon>
        <taxon>Podosporaceae</taxon>
        <taxon>Podospora</taxon>
    </lineage>
</organism>
<reference evidence="3" key="2">
    <citation type="submission" date="2023-06" db="EMBL/GenBank/DDBJ databases">
        <authorList>
            <consortium name="Lawrence Berkeley National Laboratory"/>
            <person name="Haridas S."/>
            <person name="Hensen N."/>
            <person name="Bonometti L."/>
            <person name="Westerberg I."/>
            <person name="Brannstrom I.O."/>
            <person name="Guillou S."/>
            <person name="Cros-Aarteil S."/>
            <person name="Calhoun S."/>
            <person name="Kuo A."/>
            <person name="Mondo S."/>
            <person name="Pangilinan J."/>
            <person name="Riley R."/>
            <person name="LaButti K."/>
            <person name="Andreopoulos B."/>
            <person name="Lipzen A."/>
            <person name="Chen C."/>
            <person name="Yanf M."/>
            <person name="Daum C."/>
            <person name="Ng V."/>
            <person name="Clum A."/>
            <person name="Steindorff A."/>
            <person name="Ohm R."/>
            <person name="Martin F."/>
            <person name="Silar P."/>
            <person name="Natvig D."/>
            <person name="Lalanne C."/>
            <person name="Gautier V."/>
            <person name="Ament-velasquez S.L."/>
            <person name="Kruys A."/>
            <person name="Hutchinson M.I."/>
            <person name="Powell A.J."/>
            <person name="Barry K."/>
            <person name="Miller A.N."/>
            <person name="Grigoriev I.V."/>
            <person name="Debuchy R."/>
            <person name="Gladieux P."/>
            <person name="Thoren M.H."/>
            <person name="Johannesson H."/>
        </authorList>
    </citation>
    <scope>NUCLEOTIDE SEQUENCE</scope>
    <source>
        <strain evidence="3">CBS 232.78</strain>
    </source>
</reference>
<feature type="compositionally biased region" description="Polar residues" evidence="1">
    <location>
        <begin position="153"/>
        <end position="170"/>
    </location>
</feature>
<reference evidence="3" key="1">
    <citation type="journal article" date="2023" name="Mol. Phylogenet. Evol.">
        <title>Genome-scale phylogeny and comparative genomics of the fungal order Sordariales.</title>
        <authorList>
            <person name="Hensen N."/>
            <person name="Bonometti L."/>
            <person name="Westerberg I."/>
            <person name="Brannstrom I.O."/>
            <person name="Guillou S."/>
            <person name="Cros-Aarteil S."/>
            <person name="Calhoun S."/>
            <person name="Haridas S."/>
            <person name="Kuo A."/>
            <person name="Mondo S."/>
            <person name="Pangilinan J."/>
            <person name="Riley R."/>
            <person name="LaButti K."/>
            <person name="Andreopoulos B."/>
            <person name="Lipzen A."/>
            <person name="Chen C."/>
            <person name="Yan M."/>
            <person name="Daum C."/>
            <person name="Ng V."/>
            <person name="Clum A."/>
            <person name="Steindorff A."/>
            <person name="Ohm R.A."/>
            <person name="Martin F."/>
            <person name="Silar P."/>
            <person name="Natvig D.O."/>
            <person name="Lalanne C."/>
            <person name="Gautier V."/>
            <person name="Ament-Velasquez S.L."/>
            <person name="Kruys A."/>
            <person name="Hutchinson M.I."/>
            <person name="Powell A.J."/>
            <person name="Barry K."/>
            <person name="Miller A.N."/>
            <person name="Grigoriev I.V."/>
            <person name="Debuchy R."/>
            <person name="Gladieux P."/>
            <person name="Hiltunen Thoren M."/>
            <person name="Johannesson H."/>
        </authorList>
    </citation>
    <scope>NUCLEOTIDE SEQUENCE</scope>
    <source>
        <strain evidence="3">CBS 232.78</strain>
    </source>
</reference>
<feature type="transmembrane region" description="Helical" evidence="2">
    <location>
        <begin position="20"/>
        <end position="39"/>
    </location>
</feature>
<gene>
    <name evidence="3" type="ORF">B0H63DRAFT_205432</name>
</gene>
<accession>A0AAE0NH48</accession>
<protein>
    <recommendedName>
        <fullName evidence="5">Transmembrane protein</fullName>
    </recommendedName>
</protein>
<keyword evidence="2" id="KW-0472">Membrane</keyword>
<evidence type="ECO:0000313" key="3">
    <source>
        <dbReference type="EMBL" id="KAK3381453.1"/>
    </source>
</evidence>
<keyword evidence="4" id="KW-1185">Reference proteome</keyword>